<feature type="compositionally biased region" description="Polar residues" evidence="1">
    <location>
        <begin position="292"/>
        <end position="306"/>
    </location>
</feature>
<feature type="compositionally biased region" description="Basic and acidic residues" evidence="1">
    <location>
        <begin position="120"/>
        <end position="130"/>
    </location>
</feature>
<sequence>MTSSMNSLKVPESGLQLEGSTGKDASLPSQAFAVTLSDNVIEDMIKCVQNGDGIQLSLGANPTLLFGSKSHAIEPPSDSNPYDLYLTRPFESTRTAEKIPYTGSLFEKPSGATSKKLKTGKADNTTDGKPAKSSKSAQSGRDSDIEALQNGLAAHAASREKTRVVDRLPAKKAAIKSKSKLLDSTPRSIPQSPGQVSLGSLTPNPTTSQPLDRAKGDRAMLVHELAVQDRSFDYLATKWEAKVEDMEPTLRKVADDLDDNKQMVTEEEVLEETLMFGIMIMIPKNYDRKRSTTPFDNMTSRESPSSEPEWDRLLPKEGARNWARV</sequence>
<feature type="compositionally biased region" description="Basic and acidic residues" evidence="1">
    <location>
        <begin position="309"/>
        <end position="319"/>
    </location>
</feature>
<gene>
    <name evidence="2" type="primary">28943144</name>
</gene>
<proteinExistence type="predicted"/>
<feature type="region of interest" description="Disordered" evidence="1">
    <location>
        <begin position="292"/>
        <end position="325"/>
    </location>
</feature>
<feature type="region of interest" description="Disordered" evidence="1">
    <location>
        <begin position="175"/>
        <end position="213"/>
    </location>
</feature>
<feature type="region of interest" description="Disordered" evidence="1">
    <location>
        <begin position="101"/>
        <end position="143"/>
    </location>
</feature>
<reference evidence="2" key="2">
    <citation type="submission" date="2025-08" db="UniProtKB">
        <authorList>
            <consortium name="EnsemblFungi"/>
        </authorList>
    </citation>
    <scope>IDENTIFICATION</scope>
    <source>
        <strain evidence="2">4287 / CBS 123668 / FGSC 9935 / NRRL 34936</strain>
    </source>
</reference>
<dbReference type="Proteomes" id="UP000002489">
    <property type="component" value="Unassembled WGS sequence"/>
</dbReference>
<protein>
    <submittedName>
        <fullName evidence="2">Uncharacterized protein</fullName>
    </submittedName>
</protein>
<feature type="compositionally biased region" description="Polar residues" evidence="1">
    <location>
        <begin position="185"/>
        <end position="210"/>
    </location>
</feature>
<evidence type="ECO:0000313" key="2">
    <source>
        <dbReference type="EnsemblFungi" id="FOXG_00854P0"/>
    </source>
</evidence>
<organism evidence="2 3">
    <name type="scientific">Fusarium oxysporum (strain Fo5176)</name>
    <name type="common">Fusarium vascular wilt</name>
    <dbReference type="NCBI Taxonomy" id="660025"/>
    <lineage>
        <taxon>Eukaryota</taxon>
        <taxon>Fungi</taxon>
        <taxon>Dikarya</taxon>
        <taxon>Ascomycota</taxon>
        <taxon>Pezizomycotina</taxon>
        <taxon>Sordariomycetes</taxon>
        <taxon>Hypocreomycetidae</taxon>
        <taxon>Hypocreales</taxon>
        <taxon>Nectriaceae</taxon>
        <taxon>Fusarium</taxon>
        <taxon>Fusarium oxysporum species complex</taxon>
    </lineage>
</organism>
<dbReference type="EnsemblFungi" id="FOXG_00854T0">
    <property type="protein sequence ID" value="FOXG_00854P0"/>
    <property type="gene ID" value="FOXG_00854"/>
</dbReference>
<name>A0A0D2XAD9_FUSOF</name>
<dbReference type="VEuPathDB" id="FungiDB:FOXG_00854"/>
<evidence type="ECO:0000313" key="3">
    <source>
        <dbReference type="Proteomes" id="UP000002489"/>
    </source>
</evidence>
<dbReference type="AlphaFoldDB" id="A0A0D2XAD9"/>
<feature type="compositionally biased region" description="Polar residues" evidence="1">
    <location>
        <begin position="131"/>
        <end position="140"/>
    </location>
</feature>
<accession>A0A0D2XAD9</accession>
<reference evidence="3" key="1">
    <citation type="journal article" date="2012" name="Mol. Plant Microbe Interact.">
        <title>A highly conserved effector in Fusarium oxysporum is required for full virulence on Arabidopsis.</title>
        <authorList>
            <person name="Thatcher L.F."/>
            <person name="Gardiner D.M."/>
            <person name="Kazan K."/>
            <person name="Manners J."/>
        </authorList>
    </citation>
    <scope>NUCLEOTIDE SEQUENCE [LARGE SCALE GENOMIC DNA]</scope>
    <source>
        <strain evidence="3">Fo5176</strain>
    </source>
</reference>
<feature type="region of interest" description="Disordered" evidence="1">
    <location>
        <begin position="1"/>
        <end position="25"/>
    </location>
</feature>
<evidence type="ECO:0000256" key="1">
    <source>
        <dbReference type="SAM" id="MobiDB-lite"/>
    </source>
</evidence>